<dbReference type="InterPro" id="IPR011029">
    <property type="entry name" value="DEATH-like_dom_sf"/>
</dbReference>
<dbReference type="SUPFAM" id="SSF47986">
    <property type="entry name" value="DEATH domain"/>
    <property type="match status" value="1"/>
</dbReference>
<protein>
    <recommendedName>
        <fullName evidence="1">Pyrin domain-containing protein</fullName>
    </recommendedName>
</protein>
<feature type="domain" description="Pyrin" evidence="1">
    <location>
        <begin position="1"/>
        <end position="58"/>
    </location>
</feature>
<dbReference type="PROSITE" id="PS50824">
    <property type="entry name" value="DAPIN"/>
    <property type="match status" value="1"/>
</dbReference>
<reference evidence="2 3" key="1">
    <citation type="journal article" date="2012" name="Genome Biol.">
        <title>Sequencing three crocodilian genomes to illuminate the evolution of archosaurs and amniotes.</title>
        <authorList>
            <person name="St John J.A."/>
            <person name="Braun E.L."/>
            <person name="Isberg S.R."/>
            <person name="Miles L.G."/>
            <person name="Chong A.Y."/>
            <person name="Gongora J."/>
            <person name="Dalzell P."/>
            <person name="Moran C."/>
            <person name="Bed'hom B."/>
            <person name="Abzhanov A."/>
            <person name="Burgess S.C."/>
            <person name="Cooksey A.M."/>
            <person name="Castoe T.A."/>
            <person name="Crawford N.G."/>
            <person name="Densmore L.D."/>
            <person name="Drew J.C."/>
            <person name="Edwards S.V."/>
            <person name="Faircloth B.C."/>
            <person name="Fujita M.K."/>
            <person name="Greenwold M.J."/>
            <person name="Hoffmann F.G."/>
            <person name="Howard J.M."/>
            <person name="Iguchi T."/>
            <person name="Janes D.E."/>
            <person name="Khan S.Y."/>
            <person name="Kohno S."/>
            <person name="de Koning A.J."/>
            <person name="Lance S.L."/>
            <person name="McCarthy F.M."/>
            <person name="McCormack J.E."/>
            <person name="Merchant M.E."/>
            <person name="Peterson D.G."/>
            <person name="Pollock D.D."/>
            <person name="Pourmand N."/>
            <person name="Raney B.J."/>
            <person name="Roessler K.A."/>
            <person name="Sanford J.R."/>
            <person name="Sawyer R.H."/>
            <person name="Schmidt C.J."/>
            <person name="Triplett E.W."/>
            <person name="Tuberville T.D."/>
            <person name="Venegas-Anaya M."/>
            <person name="Howard J.T."/>
            <person name="Jarvis E.D."/>
            <person name="Guillette L.J.Jr."/>
            <person name="Glenn T.C."/>
            <person name="Green R.E."/>
            <person name="Ray D.A."/>
        </authorList>
    </citation>
    <scope>NUCLEOTIDE SEQUENCE [LARGE SCALE GENOMIC DNA]</scope>
    <source>
        <strain evidence="2">KSC_2009_1</strain>
    </source>
</reference>
<evidence type="ECO:0000313" key="2">
    <source>
        <dbReference type="EMBL" id="KYO42532.1"/>
    </source>
</evidence>
<accession>A0A151P060</accession>
<dbReference type="Gene3D" id="1.10.533.10">
    <property type="entry name" value="Death Domain, Fas"/>
    <property type="match status" value="1"/>
</dbReference>
<keyword evidence="3" id="KW-1185">Reference proteome</keyword>
<evidence type="ECO:0000313" key="3">
    <source>
        <dbReference type="Proteomes" id="UP000050525"/>
    </source>
</evidence>
<dbReference type="Proteomes" id="UP000050525">
    <property type="component" value="Unassembled WGS sequence"/>
</dbReference>
<gene>
    <name evidence="2" type="ORF">Y1Q_0020515</name>
</gene>
<proteinExistence type="predicted"/>
<dbReference type="SMART" id="SM01289">
    <property type="entry name" value="PYRIN"/>
    <property type="match status" value="1"/>
</dbReference>
<sequence length="72" mass="8606">MERTIWDCLLEALEDLEEQKFKEFMFKLDDIPVKEDCRNIPRGQLEKADRLDLTNMLIDSDGQPFIDRFQAQ</sequence>
<evidence type="ECO:0000259" key="1">
    <source>
        <dbReference type="PROSITE" id="PS50824"/>
    </source>
</evidence>
<dbReference type="Pfam" id="PF02758">
    <property type="entry name" value="PYRIN"/>
    <property type="match status" value="1"/>
</dbReference>
<comment type="caution">
    <text evidence="2">The sequence shown here is derived from an EMBL/GenBank/DDBJ whole genome shotgun (WGS) entry which is preliminary data.</text>
</comment>
<organism evidence="2 3">
    <name type="scientific">Alligator mississippiensis</name>
    <name type="common">American alligator</name>
    <dbReference type="NCBI Taxonomy" id="8496"/>
    <lineage>
        <taxon>Eukaryota</taxon>
        <taxon>Metazoa</taxon>
        <taxon>Chordata</taxon>
        <taxon>Craniata</taxon>
        <taxon>Vertebrata</taxon>
        <taxon>Euteleostomi</taxon>
        <taxon>Archelosauria</taxon>
        <taxon>Archosauria</taxon>
        <taxon>Crocodylia</taxon>
        <taxon>Alligatoridae</taxon>
        <taxon>Alligatorinae</taxon>
        <taxon>Alligator</taxon>
    </lineage>
</organism>
<name>A0A151P060_ALLMI</name>
<dbReference type="eggNOG" id="KOG2177">
    <property type="taxonomic scope" value="Eukaryota"/>
</dbReference>
<dbReference type="InterPro" id="IPR004020">
    <property type="entry name" value="DAPIN"/>
</dbReference>
<dbReference type="EMBL" id="AKHW03001389">
    <property type="protein sequence ID" value="KYO42532.1"/>
    <property type="molecule type" value="Genomic_DNA"/>
</dbReference>
<dbReference type="AlphaFoldDB" id="A0A151P060"/>